<dbReference type="EMBL" id="CP006577">
    <property type="protein sequence ID" value="AIG98189.1"/>
    <property type="molecule type" value="Genomic_DNA"/>
</dbReference>
<keyword evidence="2" id="KW-0418">Kinase</keyword>
<keyword evidence="1" id="KW-0472">Membrane</keyword>
<name>A0A075WGH6_ARCFL</name>
<dbReference type="GeneID" id="24794921"/>
<evidence type="ECO:0000313" key="2">
    <source>
        <dbReference type="EMBL" id="AIG98189.1"/>
    </source>
</evidence>
<dbReference type="PANTHER" id="PTHR31303">
    <property type="entry name" value="CTP-DEPENDENT DIACYLGLYCEROL KINASE 1"/>
    <property type="match status" value="1"/>
</dbReference>
<keyword evidence="1" id="KW-1133">Transmembrane helix</keyword>
<feature type="transmembrane region" description="Helical" evidence="1">
    <location>
        <begin position="112"/>
        <end position="130"/>
    </location>
</feature>
<feature type="transmembrane region" description="Helical" evidence="1">
    <location>
        <begin position="151"/>
        <end position="169"/>
    </location>
</feature>
<organism evidence="2 3">
    <name type="scientific">Archaeoglobus fulgidus DSM 8774</name>
    <dbReference type="NCBI Taxonomy" id="1344584"/>
    <lineage>
        <taxon>Archaea</taxon>
        <taxon>Methanobacteriati</taxon>
        <taxon>Methanobacteriota</taxon>
        <taxon>Archaeoglobi</taxon>
        <taxon>Archaeoglobales</taxon>
        <taxon>Archaeoglobaceae</taxon>
        <taxon>Archaeoglobus</taxon>
    </lineage>
</organism>
<feature type="transmembrane region" description="Helical" evidence="1">
    <location>
        <begin position="33"/>
        <end position="49"/>
    </location>
</feature>
<proteinExistence type="predicted"/>
<dbReference type="GO" id="GO:0004143">
    <property type="term" value="F:ATP-dependent diacylglycerol kinase activity"/>
    <property type="evidence" value="ECO:0007669"/>
    <property type="project" value="InterPro"/>
</dbReference>
<dbReference type="InterPro" id="IPR037997">
    <property type="entry name" value="Dgk1-like"/>
</dbReference>
<protein>
    <submittedName>
        <fullName evidence="2">Dolichol kinase</fullName>
    </submittedName>
</protein>
<gene>
    <name evidence="2" type="ORF">AFULGI_00014200</name>
</gene>
<evidence type="ECO:0000313" key="3">
    <source>
        <dbReference type="Proteomes" id="UP000028501"/>
    </source>
</evidence>
<dbReference type="RefSeq" id="WP_010878806.1">
    <property type="nucleotide sequence ID" value="NZ_CP006577.1"/>
</dbReference>
<reference evidence="2 3" key="1">
    <citation type="submission" date="2013-07" db="EMBL/GenBank/DDBJ databases">
        <title>Genome of Archaeoglobus fulgidus.</title>
        <authorList>
            <person name="Fiebig A."/>
            <person name="Birkeland N.-K."/>
        </authorList>
    </citation>
    <scope>NUCLEOTIDE SEQUENCE [LARGE SCALE GENOMIC DNA]</scope>
    <source>
        <strain evidence="2 3">DSM 8774</strain>
    </source>
</reference>
<keyword evidence="2" id="KW-0808">Transferase</keyword>
<feature type="transmembrane region" description="Helical" evidence="1">
    <location>
        <begin position="6"/>
        <end position="21"/>
    </location>
</feature>
<dbReference type="KEGG" id="afg:AFULGI_00014200"/>
<dbReference type="AlphaFoldDB" id="A0A075WGH6"/>
<sequence>MSDLLPLISVYGYVAALLLISEKTLKNEVVSRKFLHIMVGNIAFILPFFESRFVMAFLAAFPFVVLTFLMSPHSPVKLSSRTSVAGHGLGLVYYSIAWTVLAYAFFDRPDVIAVGIMAMSYGDGLASLIGGRYGKRKFRILGDEKSLEGSVAMFLGCVASFSVVSLYYHGSAGPLLLPLAAFATVVEAVTPKGLDNLSVSILTAILYFWMA</sequence>
<feature type="transmembrane region" description="Helical" evidence="1">
    <location>
        <begin position="84"/>
        <end position="106"/>
    </location>
</feature>
<dbReference type="PANTHER" id="PTHR31303:SF1">
    <property type="entry name" value="CTP-DEPENDENT DIACYLGLYCEROL KINASE 1"/>
    <property type="match status" value="1"/>
</dbReference>
<evidence type="ECO:0000256" key="1">
    <source>
        <dbReference type="SAM" id="Phobius"/>
    </source>
</evidence>
<feature type="transmembrane region" description="Helical" evidence="1">
    <location>
        <begin position="55"/>
        <end position="72"/>
    </location>
</feature>
<accession>A0A075WGH6</accession>
<dbReference type="Proteomes" id="UP000028501">
    <property type="component" value="Chromosome"/>
</dbReference>
<keyword evidence="1" id="KW-0812">Transmembrane</keyword>
<dbReference type="HOGENOM" id="CLU_058561_7_0_2"/>